<name>A0A0F9NW26_9ZZZZ</name>
<dbReference type="AlphaFoldDB" id="A0A0F9NW26"/>
<comment type="caution">
    <text evidence="1">The sequence shown here is derived from an EMBL/GenBank/DDBJ whole genome shotgun (WGS) entry which is preliminary data.</text>
</comment>
<evidence type="ECO:0000313" key="1">
    <source>
        <dbReference type="EMBL" id="KKN22029.1"/>
    </source>
</evidence>
<accession>A0A0F9NW26</accession>
<protein>
    <submittedName>
        <fullName evidence="1">Uncharacterized protein</fullName>
    </submittedName>
</protein>
<proteinExistence type="predicted"/>
<dbReference type="EMBL" id="LAZR01003098">
    <property type="protein sequence ID" value="KKN22029.1"/>
    <property type="molecule type" value="Genomic_DNA"/>
</dbReference>
<organism evidence="1">
    <name type="scientific">marine sediment metagenome</name>
    <dbReference type="NCBI Taxonomy" id="412755"/>
    <lineage>
        <taxon>unclassified sequences</taxon>
        <taxon>metagenomes</taxon>
        <taxon>ecological metagenomes</taxon>
    </lineage>
</organism>
<reference evidence="1" key="1">
    <citation type="journal article" date="2015" name="Nature">
        <title>Complex archaea that bridge the gap between prokaryotes and eukaryotes.</title>
        <authorList>
            <person name="Spang A."/>
            <person name="Saw J.H."/>
            <person name="Jorgensen S.L."/>
            <person name="Zaremba-Niedzwiedzka K."/>
            <person name="Martijn J."/>
            <person name="Lind A.E."/>
            <person name="van Eijk R."/>
            <person name="Schleper C."/>
            <person name="Guy L."/>
            <person name="Ettema T.J."/>
        </authorList>
    </citation>
    <scope>NUCLEOTIDE SEQUENCE</scope>
</reference>
<gene>
    <name evidence="1" type="ORF">LCGC14_0919300</name>
</gene>
<sequence length="136" mass="15303">MSKLELLRQKLKTIFCDFNVGPNDDGLMRLNTRGSVAALKETGAQAGDTVILDDGDDLWVEALLIEVDDIMYGRFDWEDIVVKDKRVGSEEVKTAFELIRTGKIGLTPNYHPDLGPFFLMRLVADALDVVERDEDE</sequence>